<dbReference type="AlphaFoldDB" id="A0A544YZQ2"/>
<feature type="region of interest" description="Disordered" evidence="1">
    <location>
        <begin position="8"/>
        <end position="41"/>
    </location>
</feature>
<protein>
    <submittedName>
        <fullName evidence="2">Uncharacterized protein</fullName>
    </submittedName>
</protein>
<sequence length="77" mass="8317">MAFVVLASGIDPGRTPTVGHRTADDTADDTAGDTRRRQGEMPMPAQFVRHVTGHHPGLDALSASGRERRPLIWDGAR</sequence>
<gene>
    <name evidence="2" type="ORF">FLX08_09955</name>
</gene>
<accession>A0A544YZQ2</accession>
<comment type="caution">
    <text evidence="2">The sequence shown here is derived from an EMBL/GenBank/DDBJ whole genome shotgun (WGS) entry which is preliminary data.</text>
</comment>
<name>A0A544YZQ2_9ACTN</name>
<dbReference type="RefSeq" id="WP_142618102.1">
    <property type="nucleotide sequence ID" value="NZ_VIRM01000009.1"/>
</dbReference>
<reference evidence="2 3" key="1">
    <citation type="submission" date="2019-07" db="EMBL/GenBank/DDBJ databases">
        <title>Microbispora hainanensis DSM 45428.</title>
        <authorList>
            <person name="Thawai C."/>
        </authorList>
    </citation>
    <scope>NUCLEOTIDE SEQUENCE [LARGE SCALE GENOMIC DNA]</scope>
    <source>
        <strain evidence="2 3">DSM 45428</strain>
    </source>
</reference>
<evidence type="ECO:0000313" key="3">
    <source>
        <dbReference type="Proteomes" id="UP000316541"/>
    </source>
</evidence>
<proteinExistence type="predicted"/>
<dbReference type="Proteomes" id="UP000316541">
    <property type="component" value="Unassembled WGS sequence"/>
</dbReference>
<evidence type="ECO:0000256" key="1">
    <source>
        <dbReference type="SAM" id="MobiDB-lite"/>
    </source>
</evidence>
<organism evidence="2 3">
    <name type="scientific">Microbispora hainanensis</name>
    <dbReference type="NCBI Taxonomy" id="568844"/>
    <lineage>
        <taxon>Bacteria</taxon>
        <taxon>Bacillati</taxon>
        <taxon>Actinomycetota</taxon>
        <taxon>Actinomycetes</taxon>
        <taxon>Streptosporangiales</taxon>
        <taxon>Streptosporangiaceae</taxon>
        <taxon>Microbispora</taxon>
    </lineage>
</organism>
<evidence type="ECO:0000313" key="2">
    <source>
        <dbReference type="EMBL" id="TQS21902.1"/>
    </source>
</evidence>
<dbReference type="EMBL" id="VIRM01000009">
    <property type="protein sequence ID" value="TQS21902.1"/>
    <property type="molecule type" value="Genomic_DNA"/>
</dbReference>